<feature type="compositionally biased region" description="Polar residues" evidence="13">
    <location>
        <begin position="18"/>
        <end position="29"/>
    </location>
</feature>
<evidence type="ECO:0000313" key="14">
    <source>
        <dbReference type="EMBL" id="KAA8644525.1"/>
    </source>
</evidence>
<dbReference type="AlphaFoldDB" id="A0A5M9MBV8"/>
<evidence type="ECO:0000256" key="12">
    <source>
        <dbReference type="RuleBase" id="RU361201"/>
    </source>
</evidence>
<keyword evidence="9 12" id="KW-0072">Autophagy</keyword>
<comment type="similarity">
    <text evidence="2 12">Belongs to the ATG12 family.</text>
</comment>
<dbReference type="Gene3D" id="3.10.20.90">
    <property type="entry name" value="Phosphatidylinositol 3-kinase Catalytic Subunit, Chain A, domain 1"/>
    <property type="match status" value="1"/>
</dbReference>
<evidence type="ECO:0000256" key="9">
    <source>
        <dbReference type="ARBA" id="ARBA00023006"/>
    </source>
</evidence>
<dbReference type="GO" id="GO:0034045">
    <property type="term" value="C:phagophore assembly site membrane"/>
    <property type="evidence" value="ECO:0007669"/>
    <property type="project" value="UniProtKB-SubCell"/>
</dbReference>
<dbReference type="Pfam" id="PF04110">
    <property type="entry name" value="APG12"/>
    <property type="match status" value="1"/>
</dbReference>
<keyword evidence="7 12" id="KW-0833">Ubl conjugation pathway</keyword>
<dbReference type="OrthoDB" id="10003551at2759"/>
<comment type="caution">
    <text evidence="14">The sequence shown here is derived from an EMBL/GenBank/DDBJ whole genome shotgun (WGS) entry which is preliminary data.</text>
</comment>
<name>A0A5M9MBV8_9EURO</name>
<dbReference type="GeneID" id="54331431"/>
<comment type="subcellular location">
    <subcellularLocation>
        <location evidence="1 12">Preautophagosomal structure membrane</location>
        <topology evidence="1 12">Peripheral membrane protein</topology>
    </subcellularLocation>
</comment>
<dbReference type="InterPro" id="IPR007242">
    <property type="entry name" value="Atg12"/>
</dbReference>
<dbReference type="GO" id="GO:0097352">
    <property type="term" value="P:autophagosome maturation"/>
    <property type="evidence" value="ECO:0007669"/>
    <property type="project" value="TreeGrafter"/>
</dbReference>
<dbReference type="GO" id="GO:0000422">
    <property type="term" value="P:autophagy of mitochondrion"/>
    <property type="evidence" value="ECO:0007669"/>
    <property type="project" value="TreeGrafter"/>
</dbReference>
<dbReference type="GO" id="GO:0061723">
    <property type="term" value="P:glycophagy"/>
    <property type="evidence" value="ECO:0007669"/>
    <property type="project" value="TreeGrafter"/>
</dbReference>
<evidence type="ECO:0000256" key="10">
    <source>
        <dbReference type="ARBA" id="ARBA00023136"/>
    </source>
</evidence>
<comment type="function">
    <text evidence="11">Ubiquitin-like protein involved in cytoplasm to vacuole transport (Cvt), autophagy vesicles formation, mitophagy, and nucleophagy. Conjugation with ATG5 through a ubiquitin-like conjugating system involving also ATG7 as an E1-like activating enzyme and ATG10 as an E2-like conjugating enzyme, is essential for its function. The ATG12-ATG5 conjugate functions as an E3-like enzyme which is required for lipidation of ATG8 and ATG8 association to the vesicle membranes.</text>
</comment>
<protein>
    <recommendedName>
        <fullName evidence="4 12">Ubiquitin-like protein ATG12</fullName>
    </recommendedName>
</protein>
<dbReference type="GO" id="GO:0000045">
    <property type="term" value="P:autophagosome assembly"/>
    <property type="evidence" value="ECO:0007669"/>
    <property type="project" value="InterPro"/>
</dbReference>
<dbReference type="GO" id="GO:0034727">
    <property type="term" value="P:piecemeal microautophagy of the nucleus"/>
    <property type="evidence" value="ECO:0007669"/>
    <property type="project" value="TreeGrafter"/>
</dbReference>
<comment type="subunit">
    <text evidence="3 12">Forms a conjugate with ATG5.</text>
</comment>
<feature type="compositionally biased region" description="Low complexity" evidence="13">
    <location>
        <begin position="1"/>
        <end position="17"/>
    </location>
</feature>
<reference evidence="14 15" key="1">
    <citation type="submission" date="2019-08" db="EMBL/GenBank/DDBJ databases">
        <title>The genome sequence of a newly discovered highly antifungal drug resistant Aspergillus species, Aspergillus tanneri NIH 1004.</title>
        <authorList>
            <person name="Mounaud S."/>
            <person name="Singh I."/>
            <person name="Joardar V."/>
            <person name="Pakala S."/>
            <person name="Pakala S."/>
            <person name="Venepally P."/>
            <person name="Chung J.K."/>
            <person name="Losada L."/>
            <person name="Nierman W.C."/>
        </authorList>
    </citation>
    <scope>NUCLEOTIDE SEQUENCE [LARGE SCALE GENOMIC DNA]</scope>
    <source>
        <strain evidence="14 15">NIH1004</strain>
    </source>
</reference>
<dbReference type="RefSeq" id="XP_033423886.1">
    <property type="nucleotide sequence ID" value="XM_033573334.1"/>
</dbReference>
<dbReference type="FunFam" id="3.10.20.90:FF:000148">
    <property type="entry name" value="Ubiquitin-like protein ATG12"/>
    <property type="match status" value="1"/>
</dbReference>
<sequence>MDPSSSQSPSAPESPNSDQNPPTTITNLSHRPASRNKASDPAANASGAPIPDDDHGSDMPLTMSASVVLTSLPRDAHQALADAEAMDTGKVTVRFQPLPSAPILKNRVFKISASQKFETVVKFLRKKLDCKDTDSVFCYVNSVFAPGLDEGVGGLWRCFRTDEQLIVAYSMTPAFG</sequence>
<dbReference type="GO" id="GO:0019776">
    <property type="term" value="F:Atg8-family ligase activity"/>
    <property type="evidence" value="ECO:0007669"/>
    <property type="project" value="TreeGrafter"/>
</dbReference>
<feature type="region of interest" description="Disordered" evidence="13">
    <location>
        <begin position="1"/>
        <end position="61"/>
    </location>
</feature>
<evidence type="ECO:0000256" key="7">
    <source>
        <dbReference type="ARBA" id="ARBA00022786"/>
    </source>
</evidence>
<organism evidence="14 15">
    <name type="scientific">Aspergillus tanneri</name>
    <dbReference type="NCBI Taxonomy" id="1220188"/>
    <lineage>
        <taxon>Eukaryota</taxon>
        <taxon>Fungi</taxon>
        <taxon>Dikarya</taxon>
        <taxon>Ascomycota</taxon>
        <taxon>Pezizomycotina</taxon>
        <taxon>Eurotiomycetes</taxon>
        <taxon>Eurotiomycetidae</taxon>
        <taxon>Eurotiales</taxon>
        <taxon>Aspergillaceae</taxon>
        <taxon>Aspergillus</taxon>
        <taxon>Aspergillus subgen. Circumdati</taxon>
    </lineage>
</organism>
<evidence type="ECO:0000256" key="13">
    <source>
        <dbReference type="SAM" id="MobiDB-lite"/>
    </source>
</evidence>
<accession>A0A5M9MBV8</accession>
<dbReference type="InterPro" id="IPR029071">
    <property type="entry name" value="Ubiquitin-like_domsf"/>
</dbReference>
<dbReference type="VEuPathDB" id="FungiDB:EYZ11_009573"/>
<keyword evidence="8 12" id="KW-0653">Protein transport</keyword>
<evidence type="ECO:0000256" key="4">
    <source>
        <dbReference type="ARBA" id="ARBA00015875"/>
    </source>
</evidence>
<dbReference type="SUPFAM" id="SSF54236">
    <property type="entry name" value="Ubiquitin-like"/>
    <property type="match status" value="1"/>
</dbReference>
<dbReference type="CDD" id="cd01612">
    <property type="entry name" value="Ubl_ATG12"/>
    <property type="match status" value="1"/>
</dbReference>
<evidence type="ECO:0000313" key="15">
    <source>
        <dbReference type="Proteomes" id="UP000324241"/>
    </source>
</evidence>
<dbReference type="PANTHER" id="PTHR13385:SF0">
    <property type="entry name" value="UBIQUITIN-LIKE PROTEIN ATG12"/>
    <property type="match status" value="1"/>
</dbReference>
<proteinExistence type="inferred from homology"/>
<dbReference type="GO" id="GO:0034274">
    <property type="term" value="C:Atg12-Atg5-Atg16 complex"/>
    <property type="evidence" value="ECO:0007669"/>
    <property type="project" value="TreeGrafter"/>
</dbReference>
<dbReference type="GO" id="GO:0015031">
    <property type="term" value="P:protein transport"/>
    <property type="evidence" value="ECO:0007669"/>
    <property type="project" value="UniProtKB-KW"/>
</dbReference>
<evidence type="ECO:0000256" key="2">
    <source>
        <dbReference type="ARBA" id="ARBA00007778"/>
    </source>
</evidence>
<keyword evidence="5 12" id="KW-0813">Transport</keyword>
<gene>
    <name evidence="14" type="primary">ATG12</name>
    <name evidence="14" type="ORF">ATNIH1004_008729</name>
</gene>
<keyword evidence="6 12" id="KW-1017">Isopeptide bond</keyword>
<dbReference type="GO" id="GO:0000421">
    <property type="term" value="C:autophagosome membrane"/>
    <property type="evidence" value="ECO:0007669"/>
    <property type="project" value="TreeGrafter"/>
</dbReference>
<evidence type="ECO:0000256" key="8">
    <source>
        <dbReference type="ARBA" id="ARBA00022927"/>
    </source>
</evidence>
<dbReference type="PANTHER" id="PTHR13385">
    <property type="entry name" value="AUTOPHAGY PROTEIN 12"/>
    <property type="match status" value="1"/>
</dbReference>
<keyword evidence="10 12" id="KW-0472">Membrane</keyword>
<dbReference type="Proteomes" id="UP000324241">
    <property type="component" value="Unassembled WGS sequence"/>
</dbReference>
<evidence type="ECO:0000256" key="5">
    <source>
        <dbReference type="ARBA" id="ARBA00022448"/>
    </source>
</evidence>
<evidence type="ECO:0000256" key="1">
    <source>
        <dbReference type="ARBA" id="ARBA00004623"/>
    </source>
</evidence>
<dbReference type="EMBL" id="QUQM01000006">
    <property type="protein sequence ID" value="KAA8644525.1"/>
    <property type="molecule type" value="Genomic_DNA"/>
</dbReference>
<evidence type="ECO:0000256" key="6">
    <source>
        <dbReference type="ARBA" id="ARBA00022499"/>
    </source>
</evidence>
<evidence type="ECO:0000256" key="3">
    <source>
        <dbReference type="ARBA" id="ARBA00011288"/>
    </source>
</evidence>
<evidence type="ECO:0000256" key="11">
    <source>
        <dbReference type="ARBA" id="ARBA00025360"/>
    </source>
</evidence>